<dbReference type="Pfam" id="PF01593">
    <property type="entry name" value="Amino_oxidase"/>
    <property type="match status" value="1"/>
</dbReference>
<keyword evidence="2" id="KW-0560">Oxidoreductase</keyword>
<dbReference type="SUPFAM" id="SSF51905">
    <property type="entry name" value="FAD/NAD(P)-binding domain"/>
    <property type="match status" value="1"/>
</dbReference>
<dbReference type="PANTHER" id="PTHR42923:SF3">
    <property type="entry name" value="PROTOPORPHYRINOGEN OXIDASE"/>
    <property type="match status" value="1"/>
</dbReference>
<protein>
    <submittedName>
        <fullName evidence="5">Amine oxidase</fullName>
    </submittedName>
</protein>
<dbReference type="Proteomes" id="UP000046373">
    <property type="component" value="Unassembled WGS sequence"/>
</dbReference>
<dbReference type="GeneID" id="31890403"/>
<feature type="binding site" evidence="3">
    <location>
        <position position="348"/>
    </location>
    <ligand>
        <name>substrate</name>
    </ligand>
</feature>
<dbReference type="SUPFAM" id="SSF54373">
    <property type="entry name" value="FAD-linked reductases, C-terminal domain"/>
    <property type="match status" value="1"/>
</dbReference>
<dbReference type="GO" id="GO:0016491">
    <property type="term" value="F:oxidoreductase activity"/>
    <property type="evidence" value="ECO:0007669"/>
    <property type="project" value="UniProtKB-KW"/>
</dbReference>
<dbReference type="EMBL" id="CCNB01000012">
    <property type="protein sequence ID" value="CDX35515.1"/>
    <property type="molecule type" value="Genomic_DNA"/>
</dbReference>
<dbReference type="PANTHER" id="PTHR42923">
    <property type="entry name" value="PROTOPORPHYRINOGEN OXIDASE"/>
    <property type="match status" value="1"/>
</dbReference>
<proteinExistence type="predicted"/>
<accession>A0A090EVH9</accession>
<reference evidence="5 6" key="1">
    <citation type="submission" date="2014-08" db="EMBL/GenBank/DDBJ databases">
        <authorList>
            <person name="Moulin Lionel"/>
        </authorList>
    </citation>
    <scope>NUCLEOTIDE SEQUENCE [LARGE SCALE GENOMIC DNA]</scope>
</reference>
<dbReference type="InterPro" id="IPR036188">
    <property type="entry name" value="FAD/NAD-bd_sf"/>
</dbReference>
<feature type="domain" description="Amine oxidase" evidence="4">
    <location>
        <begin position="16"/>
        <end position="445"/>
    </location>
</feature>
<evidence type="ECO:0000256" key="2">
    <source>
        <dbReference type="ARBA" id="ARBA00023002"/>
    </source>
</evidence>
<dbReference type="Gene3D" id="3.50.50.60">
    <property type="entry name" value="FAD/NAD(P)-binding domain"/>
    <property type="match status" value="1"/>
</dbReference>
<sequence>MTNTTYDAVVIGGGPAGIAAAWELRDRRILVLERTHRLGGRLFSMSRGDYWLNLGGHLFPAAGSHMRNILHSIGLDVIRIPGNKFAIYWGGKVYKPKAVAALPLTLKMSIRERISLASIGLRMLKAVKGWQQAMQPVYGESNQRRRARVAHYMADISFRDFIGRPPKRVEALFQSAARRAAAEMEDQHAGVGVSLFGAVWAGKGDSMALNLNGGSGRFGEVMMELLGDRVQYNATVKSVEKVGDKVSVTYEMNGGTHTVSASQVIVAVPAYQAAEIVRDIPDNVRTTLKNVQYGPFPTMGIITDETGPMPYDDIYAITTPDASFDMFFNHANPLRTGPRKPGGSLMVYSGGEPARELLKRSDEEIRDTYLADVYRMFPELKGHIKEAVVQRWVPGNTYRPAGFNFDAMLSYCERDDVDIHFAGDYFAEIGNMEIATGSAHEAARRARVRLMDKEKKSAKLKVVGASR</sequence>
<dbReference type="InterPro" id="IPR002937">
    <property type="entry name" value="Amino_oxidase"/>
</dbReference>
<evidence type="ECO:0000313" key="6">
    <source>
        <dbReference type="Proteomes" id="UP000046373"/>
    </source>
</evidence>
<evidence type="ECO:0000259" key="4">
    <source>
        <dbReference type="Pfam" id="PF01593"/>
    </source>
</evidence>
<evidence type="ECO:0000256" key="1">
    <source>
        <dbReference type="ARBA" id="ARBA00001974"/>
    </source>
</evidence>
<dbReference type="InterPro" id="IPR001613">
    <property type="entry name" value="Flavin_amine_oxidase"/>
</dbReference>
<feature type="binding site" evidence="3">
    <location>
        <position position="236"/>
    </location>
    <ligand>
        <name>FAD</name>
        <dbReference type="ChEBI" id="CHEBI:57692"/>
    </ligand>
</feature>
<comment type="cofactor">
    <cofactor evidence="1">
        <name>FAD</name>
        <dbReference type="ChEBI" id="CHEBI:57692"/>
    </cofactor>
</comment>
<organism evidence="5 6">
    <name type="scientific">Mesorhizobium plurifarium</name>
    <dbReference type="NCBI Taxonomy" id="69974"/>
    <lineage>
        <taxon>Bacteria</taxon>
        <taxon>Pseudomonadati</taxon>
        <taxon>Pseudomonadota</taxon>
        <taxon>Alphaproteobacteria</taxon>
        <taxon>Hyphomicrobiales</taxon>
        <taxon>Phyllobacteriaceae</taxon>
        <taxon>Mesorhizobium</taxon>
    </lineage>
</organism>
<dbReference type="InterPro" id="IPR050464">
    <property type="entry name" value="Zeta_carotene_desat/Oxidored"/>
</dbReference>
<evidence type="ECO:0000256" key="3">
    <source>
        <dbReference type="PIRSR" id="PIRSR601613-1"/>
    </source>
</evidence>
<evidence type="ECO:0000313" key="5">
    <source>
        <dbReference type="EMBL" id="CDX35515.1"/>
    </source>
</evidence>
<name>A0A090EVH9_MESPL</name>
<gene>
    <name evidence="5" type="ORF">MPLDJ20_20226</name>
</gene>
<dbReference type="PRINTS" id="PR00757">
    <property type="entry name" value="AMINEOXDASEF"/>
</dbReference>
<dbReference type="AlphaFoldDB" id="A0A090EVH9"/>